<name>A0A3A1YS73_9BURK</name>
<sequence length="170" mass="18979">MQNNETVASIERMLADLDKGFQITHNRVKPHILTRTRDTLQKESDDSIFYLFNDLSGEAISVAAGTVPMGGDAINAFIHAQAKLFVLNRDVDEAGKALSAVLQRHEQDLLHWVKHGIINQHPNCDLSLIGQEFLVTTLQRANCPATAISLSIARTLRHYLGDDHGYKTRH</sequence>
<dbReference type="Proteomes" id="UP000266206">
    <property type="component" value="Unassembled WGS sequence"/>
</dbReference>
<gene>
    <name evidence="1" type="ORF">CJP73_07900</name>
</gene>
<dbReference type="AlphaFoldDB" id="A0A3A1YS73"/>
<dbReference type="OrthoDB" id="9922801at2"/>
<organism evidence="1 2">
    <name type="scientific">Neopusillimonas maritima</name>
    <dbReference type="NCBI Taxonomy" id="2026239"/>
    <lineage>
        <taxon>Bacteria</taxon>
        <taxon>Pseudomonadati</taxon>
        <taxon>Pseudomonadota</taxon>
        <taxon>Betaproteobacteria</taxon>
        <taxon>Burkholderiales</taxon>
        <taxon>Alcaligenaceae</taxon>
        <taxon>Neopusillimonas</taxon>
    </lineage>
</organism>
<dbReference type="EMBL" id="NQYH01000005">
    <property type="protein sequence ID" value="RIY41062.1"/>
    <property type="molecule type" value="Genomic_DNA"/>
</dbReference>
<evidence type="ECO:0000313" key="2">
    <source>
        <dbReference type="Proteomes" id="UP000266206"/>
    </source>
</evidence>
<dbReference type="RefSeq" id="WP_119516063.1">
    <property type="nucleotide sequence ID" value="NZ_NQYH01000005.1"/>
</dbReference>
<protein>
    <submittedName>
        <fullName evidence="1">Uncharacterized protein</fullName>
    </submittedName>
</protein>
<accession>A0A3A1YS73</accession>
<comment type="caution">
    <text evidence="1">The sequence shown here is derived from an EMBL/GenBank/DDBJ whole genome shotgun (WGS) entry which is preliminary data.</text>
</comment>
<proteinExistence type="predicted"/>
<evidence type="ECO:0000313" key="1">
    <source>
        <dbReference type="EMBL" id="RIY41062.1"/>
    </source>
</evidence>
<reference evidence="1 2" key="1">
    <citation type="submission" date="2017-08" db="EMBL/GenBank/DDBJ databases">
        <title>Pusillimonas indicus sp. nov., a member of the family Alcaligenaceae isolated from surface seawater.</title>
        <authorList>
            <person name="Li J."/>
        </authorList>
    </citation>
    <scope>NUCLEOTIDE SEQUENCE [LARGE SCALE GENOMIC DNA]</scope>
    <source>
        <strain evidence="1 2">L52-1-41</strain>
    </source>
</reference>